<keyword evidence="1" id="KW-0732">Signal</keyword>
<protein>
    <submittedName>
        <fullName evidence="2">Heparin lyase I family protein</fullName>
    </submittedName>
</protein>
<organism evidence="2 3">
    <name type="scientific">Flavivirga amylovorans</name>
    <dbReference type="NCBI Taxonomy" id="870486"/>
    <lineage>
        <taxon>Bacteria</taxon>
        <taxon>Pseudomonadati</taxon>
        <taxon>Bacteroidota</taxon>
        <taxon>Flavobacteriia</taxon>
        <taxon>Flavobacteriales</taxon>
        <taxon>Flavobacteriaceae</taxon>
        <taxon>Flavivirga</taxon>
    </lineage>
</organism>
<keyword evidence="2" id="KW-0456">Lyase</keyword>
<gene>
    <name evidence="2" type="ORF">Q4Q39_09250</name>
</gene>
<sequence length="277" mass="31744">MIKKALLMLILCLYISCNSSENEEQEPGAVNPPNEEVVRFKDGFEGVYNPDPSNLAYNVWYQSHRGESTVKPTSEIQARTGEKCLAVNLVANENGLSRSEIGVNLRNSLGDYWYGFSIFIPSEYDISKMVLDRDNFVTVLAQWGVWENNPGLPDFALRLGREDGQNKFFLTYEPSTKLEYLWDAPLIQGEWVDWVIHIKWAKDNTGLIEVWQNKNLVFSKYNFQSTDGDGSEVKSKIGLYYSSWGDRTRGYNEIKVYYDNYTIGKGEDMFDLVDPGK</sequence>
<name>A0ABT8X130_9FLAO</name>
<feature type="signal peptide" evidence="1">
    <location>
        <begin position="1"/>
        <end position="19"/>
    </location>
</feature>
<keyword evidence="3" id="KW-1185">Reference proteome</keyword>
<reference evidence="2" key="1">
    <citation type="submission" date="2023-07" db="EMBL/GenBank/DDBJ databases">
        <title>Two novel species in the genus Flavivirga.</title>
        <authorList>
            <person name="Kwon K."/>
        </authorList>
    </citation>
    <scope>NUCLEOTIDE SEQUENCE</scope>
    <source>
        <strain evidence="2">KACC 14157</strain>
    </source>
</reference>
<dbReference type="GO" id="GO:0016829">
    <property type="term" value="F:lyase activity"/>
    <property type="evidence" value="ECO:0007669"/>
    <property type="project" value="UniProtKB-KW"/>
</dbReference>
<dbReference type="RefSeq" id="WP_303282145.1">
    <property type="nucleotide sequence ID" value="NZ_BAABCZ010000010.1"/>
</dbReference>
<proteinExistence type="predicted"/>
<dbReference type="EMBL" id="JAUOEM010000003">
    <property type="protein sequence ID" value="MDO5987582.1"/>
    <property type="molecule type" value="Genomic_DNA"/>
</dbReference>
<dbReference type="InterPro" id="IPR025975">
    <property type="entry name" value="Polysacc_lyase"/>
</dbReference>
<accession>A0ABT8X130</accession>
<dbReference type="Pfam" id="PF14099">
    <property type="entry name" value="Polysacc_lyase"/>
    <property type="match status" value="1"/>
</dbReference>
<comment type="caution">
    <text evidence="2">The sequence shown here is derived from an EMBL/GenBank/DDBJ whole genome shotgun (WGS) entry which is preliminary data.</text>
</comment>
<dbReference type="Gene3D" id="2.60.120.200">
    <property type="match status" value="1"/>
</dbReference>
<feature type="chain" id="PRO_5047492934" evidence="1">
    <location>
        <begin position="20"/>
        <end position="277"/>
    </location>
</feature>
<evidence type="ECO:0000313" key="2">
    <source>
        <dbReference type="EMBL" id="MDO5987582.1"/>
    </source>
</evidence>
<dbReference type="Proteomes" id="UP001176891">
    <property type="component" value="Unassembled WGS sequence"/>
</dbReference>
<evidence type="ECO:0000313" key="3">
    <source>
        <dbReference type="Proteomes" id="UP001176891"/>
    </source>
</evidence>
<evidence type="ECO:0000256" key="1">
    <source>
        <dbReference type="SAM" id="SignalP"/>
    </source>
</evidence>